<proteinExistence type="predicted"/>
<keyword evidence="2" id="KW-1185">Reference proteome</keyword>
<dbReference type="GeneID" id="67183039"/>
<evidence type="ECO:0000313" key="2">
    <source>
        <dbReference type="Proteomes" id="UP000006683"/>
    </source>
</evidence>
<dbReference type="AlphaFoldDB" id="E1SS90"/>
<dbReference type="Proteomes" id="UP000006683">
    <property type="component" value="Chromosome"/>
</dbReference>
<name>E1SS90_FERBD</name>
<dbReference type="STRING" id="550540.Fbal_2820"/>
<organism evidence="1 2">
    <name type="scientific">Ferrimonas balearica (strain DSM 9799 / CCM 4581 / KCTC 23876 / PAT)</name>
    <dbReference type="NCBI Taxonomy" id="550540"/>
    <lineage>
        <taxon>Bacteria</taxon>
        <taxon>Pseudomonadati</taxon>
        <taxon>Pseudomonadota</taxon>
        <taxon>Gammaproteobacteria</taxon>
        <taxon>Alteromonadales</taxon>
        <taxon>Ferrimonadaceae</taxon>
        <taxon>Ferrimonas</taxon>
    </lineage>
</organism>
<dbReference type="RefSeq" id="WP_013346328.1">
    <property type="nucleotide sequence ID" value="NC_014541.1"/>
</dbReference>
<protein>
    <submittedName>
        <fullName evidence="1">Uncharacterized protein</fullName>
    </submittedName>
</protein>
<sequence length="71" mass="7828">MTTIALLAALITTPALQPEPVQFDREGINQEVQAQLQVQLDEVHQSLMSMDAQPALKLARTEPQQDSKDGE</sequence>
<dbReference type="HOGENOM" id="CLU_2734063_0_0_6"/>
<dbReference type="EMBL" id="CP002209">
    <property type="protein sequence ID" value="ADN77022.1"/>
    <property type="molecule type" value="Genomic_DNA"/>
</dbReference>
<dbReference type="KEGG" id="fbl:Fbal_2820"/>
<reference evidence="1 2" key="1">
    <citation type="journal article" date="2010" name="Stand. Genomic Sci.">
        <title>Complete genome sequence of Ferrimonas balearica type strain (PAT).</title>
        <authorList>
            <person name="Nolan M."/>
            <person name="Sikorski J."/>
            <person name="Davenport K."/>
            <person name="Lucas S."/>
            <person name="Glavina Del Rio T."/>
            <person name="Tice H."/>
            <person name="Cheng J."/>
            <person name="Goodwin L."/>
            <person name="Pitluck S."/>
            <person name="Liolios K."/>
            <person name="Ivanova N."/>
            <person name="Mavromatis K."/>
            <person name="Ovchinnikova G."/>
            <person name="Pati A."/>
            <person name="Chen A."/>
            <person name="Palaniappan K."/>
            <person name="Land M."/>
            <person name="Hauser L."/>
            <person name="Chang Y."/>
            <person name="Jeffries C."/>
            <person name="Tapia R."/>
            <person name="Brettin T."/>
            <person name="Detter J."/>
            <person name="Han C."/>
            <person name="Yasawong M."/>
            <person name="Rohde M."/>
            <person name="Tindall B."/>
            <person name="Goker M."/>
            <person name="Woyke T."/>
            <person name="Bristow J."/>
            <person name="Eisen J."/>
            <person name="Markowitz V."/>
            <person name="Hugenholtz P."/>
            <person name="Kyrpides N."/>
            <person name="Klenk H."/>
            <person name="Lapidus A."/>
        </authorList>
    </citation>
    <scope>NUCLEOTIDE SEQUENCE [LARGE SCALE GENOMIC DNA]</scope>
    <source>
        <strain evidence="2">DSM 9799 / CCM 4581 / KCTC 23876 / PAT</strain>
    </source>
</reference>
<evidence type="ECO:0000313" key="1">
    <source>
        <dbReference type="EMBL" id="ADN77022.1"/>
    </source>
</evidence>
<gene>
    <name evidence="1" type="ordered locus">Fbal_2820</name>
</gene>
<accession>E1SS90</accession>